<proteinExistence type="predicted"/>
<feature type="compositionally biased region" description="Polar residues" evidence="1">
    <location>
        <begin position="95"/>
        <end position="114"/>
    </location>
</feature>
<gene>
    <name evidence="2" type="ORF">g.1752</name>
</gene>
<reference evidence="2" key="1">
    <citation type="submission" date="2015-11" db="EMBL/GenBank/DDBJ databases">
        <title>De novo transcriptome assembly of four potential Pierce s Disease insect vectors from Arizona vineyards.</title>
        <authorList>
            <person name="Tassone E.E."/>
        </authorList>
    </citation>
    <scope>NUCLEOTIDE SEQUENCE</scope>
</reference>
<protein>
    <submittedName>
        <fullName evidence="2">Uncharacterized protein</fullName>
    </submittedName>
</protein>
<dbReference type="EMBL" id="GECZ01004254">
    <property type="protein sequence ID" value="JAS65515.1"/>
    <property type="molecule type" value="Transcribed_RNA"/>
</dbReference>
<organism evidence="2">
    <name type="scientific">Cuerna arida</name>
    <dbReference type="NCBI Taxonomy" id="1464854"/>
    <lineage>
        <taxon>Eukaryota</taxon>
        <taxon>Metazoa</taxon>
        <taxon>Ecdysozoa</taxon>
        <taxon>Arthropoda</taxon>
        <taxon>Hexapoda</taxon>
        <taxon>Insecta</taxon>
        <taxon>Pterygota</taxon>
        <taxon>Neoptera</taxon>
        <taxon>Paraneoptera</taxon>
        <taxon>Hemiptera</taxon>
        <taxon>Auchenorrhyncha</taxon>
        <taxon>Membracoidea</taxon>
        <taxon>Cicadellidae</taxon>
        <taxon>Cicadellinae</taxon>
        <taxon>Proconiini</taxon>
        <taxon>Cuerna</taxon>
    </lineage>
</organism>
<feature type="region of interest" description="Disordered" evidence="1">
    <location>
        <begin position="92"/>
        <end position="114"/>
    </location>
</feature>
<name>A0A1B6GSY5_9HEMI</name>
<accession>A0A1B6GSY5</accession>
<feature type="compositionally biased region" description="Polar residues" evidence="1">
    <location>
        <begin position="34"/>
        <end position="45"/>
    </location>
</feature>
<sequence length="126" mass="13611">MNFNSSTSAKTVFKEPKIHSSTIPSPPPSGENLRLSQAHSNSSTPASPPVAPGHLQYSEVVKNVQRNQSGSVNESDDESVVSVDVSCEMDLENLPQITSPGTFQETSLSQTSTQKNLTHQQLMFPI</sequence>
<evidence type="ECO:0000313" key="2">
    <source>
        <dbReference type="EMBL" id="JAS65515.1"/>
    </source>
</evidence>
<dbReference type="AlphaFoldDB" id="A0A1B6GSY5"/>
<feature type="compositionally biased region" description="Polar residues" evidence="1">
    <location>
        <begin position="1"/>
        <end position="10"/>
    </location>
</feature>
<evidence type="ECO:0000256" key="1">
    <source>
        <dbReference type="SAM" id="MobiDB-lite"/>
    </source>
</evidence>
<feature type="region of interest" description="Disordered" evidence="1">
    <location>
        <begin position="1"/>
        <end position="54"/>
    </location>
</feature>